<feature type="domain" description="Glycosyltransferase 2-like" evidence="1">
    <location>
        <begin position="5"/>
        <end position="169"/>
    </location>
</feature>
<dbReference type="STRING" id="1124188.SAMN05444377_11117"/>
<evidence type="ECO:0000259" key="1">
    <source>
        <dbReference type="Pfam" id="PF00535"/>
    </source>
</evidence>
<dbReference type="CDD" id="cd00761">
    <property type="entry name" value="Glyco_tranf_GTA_type"/>
    <property type="match status" value="1"/>
</dbReference>
<dbReference type="GO" id="GO:0016740">
    <property type="term" value="F:transferase activity"/>
    <property type="evidence" value="ECO:0007669"/>
    <property type="project" value="UniProtKB-KW"/>
</dbReference>
<dbReference type="AlphaFoldDB" id="A0A1M5C9D3"/>
<dbReference type="RefSeq" id="WP_073363735.1">
    <property type="nucleotide sequence ID" value="NZ_FQVQ01000011.1"/>
</dbReference>
<dbReference type="OrthoDB" id="6307329at2"/>
<sequence>MPKFSVIIPLYNKANFIASTLESIIVQTEQDFELIIVNDASTDASRSVVEAMNLTNVCWIDHETNQGLSATRNTGIRAAQGTYITFLDADDVWEPYFLERIGQLQADFPEARIWATNYWEWYDNQLLLPHNSGRQWEPNFKGIISFFKENIGQGIYNHGSVCFHRSVFETAGYYDTGLDFSEDIDFNIRANYHFTLAYSNEPCMRYRMAVSGQMTLGALNQQRVPHFTSYLEWEKSDPSLKKYLDFERYVLVKKLKISGRTSEAKLLLQQLNTAHLNWKQRLLLHAPAWILQGILALKRIGIRWGIKVSSY</sequence>
<dbReference type="PANTHER" id="PTHR43685:SF2">
    <property type="entry name" value="GLYCOSYLTRANSFERASE 2-LIKE DOMAIN-CONTAINING PROTEIN"/>
    <property type="match status" value="1"/>
</dbReference>
<keyword evidence="2" id="KW-0808">Transferase</keyword>
<keyword evidence="3" id="KW-1185">Reference proteome</keyword>
<protein>
    <submittedName>
        <fullName evidence="2">Glycosyltransferase involved in cell wall bisynthesis</fullName>
    </submittedName>
</protein>
<dbReference type="PANTHER" id="PTHR43685">
    <property type="entry name" value="GLYCOSYLTRANSFERASE"/>
    <property type="match status" value="1"/>
</dbReference>
<evidence type="ECO:0000313" key="2">
    <source>
        <dbReference type="EMBL" id="SHF51266.1"/>
    </source>
</evidence>
<dbReference type="EMBL" id="FQVQ01000011">
    <property type="protein sequence ID" value="SHF51266.1"/>
    <property type="molecule type" value="Genomic_DNA"/>
</dbReference>
<dbReference type="InterPro" id="IPR029044">
    <property type="entry name" value="Nucleotide-diphossugar_trans"/>
</dbReference>
<proteinExistence type="predicted"/>
<gene>
    <name evidence="2" type="ORF">SAMN05444377_11117</name>
</gene>
<evidence type="ECO:0000313" key="3">
    <source>
        <dbReference type="Proteomes" id="UP000184147"/>
    </source>
</evidence>
<dbReference type="Gene3D" id="3.90.550.10">
    <property type="entry name" value="Spore Coat Polysaccharide Biosynthesis Protein SpsA, Chain A"/>
    <property type="match status" value="1"/>
</dbReference>
<dbReference type="Proteomes" id="UP000184147">
    <property type="component" value="Unassembled WGS sequence"/>
</dbReference>
<dbReference type="InterPro" id="IPR001173">
    <property type="entry name" value="Glyco_trans_2-like"/>
</dbReference>
<accession>A0A1M5C9D3</accession>
<reference evidence="2 3" key="1">
    <citation type="submission" date="2016-11" db="EMBL/GenBank/DDBJ databases">
        <authorList>
            <person name="Jaros S."/>
            <person name="Januszkiewicz K."/>
            <person name="Wedrychowicz H."/>
        </authorList>
    </citation>
    <scope>NUCLEOTIDE SEQUENCE [LARGE SCALE GENOMIC DNA]</scope>
    <source>
        <strain evidence="2 3">DSM 25660</strain>
    </source>
</reference>
<organism evidence="2 3">
    <name type="scientific">Flavobacterium fontis</name>
    <dbReference type="NCBI Taxonomy" id="1124188"/>
    <lineage>
        <taxon>Bacteria</taxon>
        <taxon>Pseudomonadati</taxon>
        <taxon>Bacteroidota</taxon>
        <taxon>Flavobacteriia</taxon>
        <taxon>Flavobacteriales</taxon>
        <taxon>Flavobacteriaceae</taxon>
        <taxon>Flavobacterium</taxon>
    </lineage>
</organism>
<dbReference type="Pfam" id="PF00535">
    <property type="entry name" value="Glycos_transf_2"/>
    <property type="match status" value="1"/>
</dbReference>
<dbReference type="SUPFAM" id="SSF53448">
    <property type="entry name" value="Nucleotide-diphospho-sugar transferases"/>
    <property type="match status" value="1"/>
</dbReference>
<dbReference type="InterPro" id="IPR050834">
    <property type="entry name" value="Glycosyltransf_2"/>
</dbReference>
<name>A0A1M5C9D3_9FLAO</name>